<dbReference type="InterPro" id="IPR001789">
    <property type="entry name" value="Sig_transdc_resp-reg_receiver"/>
</dbReference>
<keyword evidence="2" id="KW-0902">Two-component regulatory system</keyword>
<dbReference type="Pfam" id="PF00072">
    <property type="entry name" value="Response_reg"/>
    <property type="match status" value="1"/>
</dbReference>
<dbReference type="Pfam" id="PF00486">
    <property type="entry name" value="Trans_reg_C"/>
    <property type="match status" value="1"/>
</dbReference>
<dbReference type="Gene3D" id="6.10.250.690">
    <property type="match status" value="1"/>
</dbReference>
<dbReference type="SUPFAM" id="SSF46894">
    <property type="entry name" value="C-terminal effector domain of the bipartite response regulators"/>
    <property type="match status" value="1"/>
</dbReference>
<dbReference type="InterPro" id="IPR016032">
    <property type="entry name" value="Sig_transdc_resp-reg_C-effctor"/>
</dbReference>
<dbReference type="GO" id="GO:0005829">
    <property type="term" value="C:cytosol"/>
    <property type="evidence" value="ECO:0007669"/>
    <property type="project" value="TreeGrafter"/>
</dbReference>
<organism evidence="10 11">
    <name type="scientific">SAR86 cluster bacterium</name>
    <dbReference type="NCBI Taxonomy" id="2030880"/>
    <lineage>
        <taxon>Bacteria</taxon>
        <taxon>Pseudomonadati</taxon>
        <taxon>Pseudomonadota</taxon>
        <taxon>Gammaproteobacteria</taxon>
        <taxon>SAR86 cluster</taxon>
    </lineage>
</organism>
<gene>
    <name evidence="10" type="ORF">ISQ63_03055</name>
</gene>
<keyword evidence="3" id="KW-0805">Transcription regulation</keyword>
<dbReference type="SUPFAM" id="SSF52172">
    <property type="entry name" value="CheY-like"/>
    <property type="match status" value="1"/>
</dbReference>
<evidence type="ECO:0000256" key="3">
    <source>
        <dbReference type="ARBA" id="ARBA00023015"/>
    </source>
</evidence>
<dbReference type="GO" id="GO:0000156">
    <property type="term" value="F:phosphorelay response regulator activity"/>
    <property type="evidence" value="ECO:0007669"/>
    <property type="project" value="TreeGrafter"/>
</dbReference>
<dbReference type="SMART" id="SM00448">
    <property type="entry name" value="REC"/>
    <property type="match status" value="1"/>
</dbReference>
<dbReference type="InterPro" id="IPR001867">
    <property type="entry name" value="OmpR/PhoB-type_DNA-bd"/>
</dbReference>
<evidence type="ECO:0000313" key="11">
    <source>
        <dbReference type="Proteomes" id="UP000744438"/>
    </source>
</evidence>
<dbReference type="Proteomes" id="UP000744438">
    <property type="component" value="Unassembled WGS sequence"/>
</dbReference>
<feature type="domain" description="Response regulatory" evidence="8">
    <location>
        <begin position="4"/>
        <end position="121"/>
    </location>
</feature>
<dbReference type="PANTHER" id="PTHR48111:SF40">
    <property type="entry name" value="PHOSPHATE REGULON TRANSCRIPTIONAL REGULATORY PROTEIN PHOB"/>
    <property type="match status" value="1"/>
</dbReference>
<dbReference type="InterPro" id="IPR011006">
    <property type="entry name" value="CheY-like_superfamily"/>
</dbReference>
<evidence type="ECO:0000256" key="5">
    <source>
        <dbReference type="ARBA" id="ARBA00023163"/>
    </source>
</evidence>
<dbReference type="EMBL" id="JADHQC010000015">
    <property type="protein sequence ID" value="MBL6811847.1"/>
    <property type="molecule type" value="Genomic_DNA"/>
</dbReference>
<accession>A0A937LEH0</accession>
<feature type="domain" description="OmpR/PhoB-type" evidence="9">
    <location>
        <begin position="138"/>
        <end position="234"/>
    </location>
</feature>
<keyword evidence="5" id="KW-0804">Transcription</keyword>
<evidence type="ECO:0000256" key="7">
    <source>
        <dbReference type="PROSITE-ProRule" id="PRU01091"/>
    </source>
</evidence>
<dbReference type="Gene3D" id="3.40.50.2300">
    <property type="match status" value="1"/>
</dbReference>
<proteinExistence type="predicted"/>
<comment type="caution">
    <text evidence="10">The sequence shown here is derived from an EMBL/GenBank/DDBJ whole genome shotgun (WGS) entry which is preliminary data.</text>
</comment>
<protein>
    <submittedName>
        <fullName evidence="10">Response regulator transcription factor</fullName>
    </submittedName>
</protein>
<dbReference type="InterPro" id="IPR039420">
    <property type="entry name" value="WalR-like"/>
</dbReference>
<dbReference type="GO" id="GO:0032993">
    <property type="term" value="C:protein-DNA complex"/>
    <property type="evidence" value="ECO:0007669"/>
    <property type="project" value="TreeGrafter"/>
</dbReference>
<dbReference type="CDD" id="cd00383">
    <property type="entry name" value="trans_reg_C"/>
    <property type="match status" value="1"/>
</dbReference>
<evidence type="ECO:0000256" key="6">
    <source>
        <dbReference type="PROSITE-ProRule" id="PRU00169"/>
    </source>
</evidence>
<keyword evidence="1 6" id="KW-0597">Phosphoprotein</keyword>
<evidence type="ECO:0000256" key="1">
    <source>
        <dbReference type="ARBA" id="ARBA00022553"/>
    </source>
</evidence>
<dbReference type="PROSITE" id="PS51755">
    <property type="entry name" value="OMPR_PHOB"/>
    <property type="match status" value="1"/>
</dbReference>
<sequence length="235" mass="26708">MMKKILVIEDEEDLNQTLSFNLENEGYKVTSAFKGVEALKILKDSDTPDLVILDLMLPDISGLDICRHIRSQEDLKNISVIMVTAKGEEVDRVVGFELGADDYIVKPYSIRELMLRVQAQLRRNSNDSDKNKAADDDNDNITFKELLIDTSKHKVFLGDEKISLTAKEFTLLKHLLTKIDKVQTRDNLLDKVWGYDSSVTTRTVDTHVKRLRSKLGKYGANIETIRGVGYIFNKA</sequence>
<evidence type="ECO:0000256" key="4">
    <source>
        <dbReference type="ARBA" id="ARBA00023125"/>
    </source>
</evidence>
<dbReference type="PANTHER" id="PTHR48111">
    <property type="entry name" value="REGULATOR OF RPOS"/>
    <property type="match status" value="1"/>
</dbReference>
<dbReference type="AlphaFoldDB" id="A0A937LEH0"/>
<evidence type="ECO:0000313" key="10">
    <source>
        <dbReference type="EMBL" id="MBL6811847.1"/>
    </source>
</evidence>
<dbReference type="GO" id="GO:0000976">
    <property type="term" value="F:transcription cis-regulatory region binding"/>
    <property type="evidence" value="ECO:0007669"/>
    <property type="project" value="TreeGrafter"/>
</dbReference>
<feature type="DNA-binding region" description="OmpR/PhoB-type" evidence="7">
    <location>
        <begin position="138"/>
        <end position="234"/>
    </location>
</feature>
<evidence type="ECO:0000256" key="2">
    <source>
        <dbReference type="ARBA" id="ARBA00023012"/>
    </source>
</evidence>
<dbReference type="FunFam" id="3.40.50.2300:FF:000001">
    <property type="entry name" value="DNA-binding response regulator PhoB"/>
    <property type="match status" value="1"/>
</dbReference>
<name>A0A937LEH0_9GAMM</name>
<evidence type="ECO:0000259" key="8">
    <source>
        <dbReference type="PROSITE" id="PS50110"/>
    </source>
</evidence>
<feature type="modified residue" description="4-aspartylphosphate" evidence="6">
    <location>
        <position position="54"/>
    </location>
</feature>
<dbReference type="GO" id="GO:0006355">
    <property type="term" value="P:regulation of DNA-templated transcription"/>
    <property type="evidence" value="ECO:0007669"/>
    <property type="project" value="InterPro"/>
</dbReference>
<dbReference type="InterPro" id="IPR036388">
    <property type="entry name" value="WH-like_DNA-bd_sf"/>
</dbReference>
<keyword evidence="4 7" id="KW-0238">DNA-binding</keyword>
<evidence type="ECO:0000259" key="9">
    <source>
        <dbReference type="PROSITE" id="PS51755"/>
    </source>
</evidence>
<reference evidence="10" key="1">
    <citation type="submission" date="2020-10" db="EMBL/GenBank/DDBJ databases">
        <title>Microbiome of the Black Sea water column analyzed by genome centric metagenomics.</title>
        <authorList>
            <person name="Cabello-Yeves P.J."/>
            <person name="Callieri C."/>
            <person name="Picazo A."/>
            <person name="Mehrshad M."/>
            <person name="Haro-Moreno J.M."/>
            <person name="Roda-Garcia J."/>
            <person name="Dzembekova N."/>
            <person name="Slabakova V."/>
            <person name="Slabakova N."/>
            <person name="Moncheva S."/>
            <person name="Rodriguez-Valera F."/>
        </authorList>
    </citation>
    <scope>NUCLEOTIDE SEQUENCE</scope>
    <source>
        <strain evidence="10">BS307-5m-G49</strain>
    </source>
</reference>
<dbReference type="PROSITE" id="PS50110">
    <property type="entry name" value="RESPONSE_REGULATORY"/>
    <property type="match status" value="1"/>
</dbReference>
<dbReference type="Gene3D" id="1.10.10.10">
    <property type="entry name" value="Winged helix-like DNA-binding domain superfamily/Winged helix DNA-binding domain"/>
    <property type="match status" value="1"/>
</dbReference>
<dbReference type="SMART" id="SM00862">
    <property type="entry name" value="Trans_reg_C"/>
    <property type="match status" value="1"/>
</dbReference>